<dbReference type="PANTHER" id="PTHR42696:SF2">
    <property type="entry name" value="ASPARTATE AMMONIA-LYASE"/>
    <property type="match status" value="1"/>
</dbReference>
<dbReference type="InterPro" id="IPR020557">
    <property type="entry name" value="Fumarate_lyase_CS"/>
</dbReference>
<dbReference type="InterPro" id="IPR022761">
    <property type="entry name" value="Fumarate_lyase_N"/>
</dbReference>
<dbReference type="Pfam" id="PF00206">
    <property type="entry name" value="Lyase_1"/>
    <property type="match status" value="1"/>
</dbReference>
<evidence type="ECO:0000313" key="3">
    <source>
        <dbReference type="EMBL" id="NGO44278.1"/>
    </source>
</evidence>
<dbReference type="Gene3D" id="1.10.40.30">
    <property type="entry name" value="Fumarase/aspartase (C-terminal domain)"/>
    <property type="match status" value="1"/>
</dbReference>
<dbReference type="EMBL" id="JAAKZX010000057">
    <property type="protein sequence ID" value="NGO44278.1"/>
    <property type="molecule type" value="Genomic_DNA"/>
</dbReference>
<accession>A0ABX0DQV8</accession>
<dbReference type="PANTHER" id="PTHR42696">
    <property type="entry name" value="ASPARTATE AMMONIA-LYASE"/>
    <property type="match status" value="1"/>
</dbReference>
<dbReference type="Gene3D" id="1.10.275.10">
    <property type="entry name" value="Fumarase/aspartase (N-terminal domain)"/>
    <property type="match status" value="1"/>
</dbReference>
<evidence type="ECO:0000259" key="2">
    <source>
        <dbReference type="Pfam" id="PF00206"/>
    </source>
</evidence>
<dbReference type="InterPro" id="IPR000362">
    <property type="entry name" value="Fumarate_lyase_fam"/>
</dbReference>
<organism evidence="3 4">
    <name type="scientific">Streptomyces ureilyticus</name>
    <dbReference type="NCBI Taxonomy" id="1775131"/>
    <lineage>
        <taxon>Bacteria</taxon>
        <taxon>Bacillati</taxon>
        <taxon>Actinomycetota</taxon>
        <taxon>Actinomycetes</taxon>
        <taxon>Kitasatosporales</taxon>
        <taxon>Streptomycetaceae</taxon>
        <taxon>Streptomyces</taxon>
    </lineage>
</organism>
<protein>
    <submittedName>
        <fullName evidence="3">Aspartate ammonia-lyase</fullName>
    </submittedName>
</protein>
<dbReference type="Gene3D" id="1.20.200.10">
    <property type="entry name" value="Fumarase/aspartase (Central domain)"/>
    <property type="match status" value="1"/>
</dbReference>
<dbReference type="RefSeq" id="WP_165340861.1">
    <property type="nucleotide sequence ID" value="NZ_JAAKZX010000057.1"/>
</dbReference>
<sequence>MTGTHNAAAHRLLPQRGRPWGSEPALTVAYAQVKKAAALANADTGVLSAELAAAITTAADEVIAGRHTSLLTADLLTGGGGIGLNMELNELLARRAAELLGRPVHPLDDVNACQSTNDTLPTALNLALHTELTAAAQAVDTLAESLHSWAAAHGGMVRTARTCLRDALPVTFGQTFRGYAQTVTRCGSDLHDSAAECLSMPLGATAVGTGVGAAPGFNEAVHRHLGEVTGLPVRAHSAPLAQLQHGDHLSVAATIRNAAVQLAKIAQDFRLLASGPRGGFGELVLPALQDGSSIMPGKVNPVVPETVIQIGFQVRGNDQAVTAAMAAADPDLNVWETVIAANLLDSCGLLTAAARLLTDRCVHGMRPDHLMEPERSLGLSAIVAAFYGHEAGARVAHLAAATGRTIEEAAVELNIADQATAHILFDPALLTSPVPDRTLLDRALDQLTERIRQHAQGAEQEIAAMLHDTPADGTAFALLHDLFGAAPGPRRTALAYACVIWAHSFEGMPAPTPNGRREETGLDILAEVARVRLRPHWIKDRYPTLLAAQELAALLANFDLSVWRGSDTRMT</sequence>
<evidence type="ECO:0000313" key="4">
    <source>
        <dbReference type="Proteomes" id="UP001518140"/>
    </source>
</evidence>
<dbReference type="SUPFAM" id="SSF48557">
    <property type="entry name" value="L-aspartase-like"/>
    <property type="match status" value="1"/>
</dbReference>
<feature type="domain" description="Fumarate lyase N-terminal" evidence="2">
    <location>
        <begin position="29"/>
        <end position="316"/>
    </location>
</feature>
<evidence type="ECO:0000256" key="1">
    <source>
        <dbReference type="ARBA" id="ARBA00023239"/>
    </source>
</evidence>
<dbReference type="InterPro" id="IPR024083">
    <property type="entry name" value="Fumarase/histidase_N"/>
</dbReference>
<dbReference type="PRINTS" id="PR00149">
    <property type="entry name" value="FUMRATELYASE"/>
</dbReference>
<proteinExistence type="predicted"/>
<dbReference type="InterPro" id="IPR008948">
    <property type="entry name" value="L-Aspartase-like"/>
</dbReference>
<gene>
    <name evidence="3" type="ORF">G6048_19640</name>
</gene>
<dbReference type="PRINTS" id="PR00145">
    <property type="entry name" value="ARGSUCLYASE"/>
</dbReference>
<comment type="caution">
    <text evidence="3">The sequence shown here is derived from an EMBL/GenBank/DDBJ whole genome shotgun (WGS) entry which is preliminary data.</text>
</comment>
<keyword evidence="1" id="KW-0456">Lyase</keyword>
<dbReference type="InterPro" id="IPR051546">
    <property type="entry name" value="Aspartate_Ammonia-Lyase"/>
</dbReference>
<dbReference type="Proteomes" id="UP001518140">
    <property type="component" value="Unassembled WGS sequence"/>
</dbReference>
<dbReference type="PROSITE" id="PS00163">
    <property type="entry name" value="FUMARATE_LYASES"/>
    <property type="match status" value="1"/>
</dbReference>
<reference evidence="3 4" key="1">
    <citation type="submission" date="2020-02" db="EMBL/GenBank/DDBJ databases">
        <title>Whole-genome analyses of novel actinobacteria.</title>
        <authorList>
            <person name="Sahin N."/>
            <person name="Tokatli A."/>
        </authorList>
    </citation>
    <scope>NUCLEOTIDE SEQUENCE [LARGE SCALE GENOMIC DNA]</scope>
    <source>
        <strain evidence="3 4">YC419</strain>
    </source>
</reference>
<name>A0ABX0DQV8_9ACTN</name>
<keyword evidence="4" id="KW-1185">Reference proteome</keyword>